<dbReference type="SMART" id="SM00248">
    <property type="entry name" value="ANK"/>
    <property type="match status" value="5"/>
</dbReference>
<evidence type="ECO:0000256" key="3">
    <source>
        <dbReference type="ARBA" id="ARBA00023043"/>
    </source>
</evidence>
<dbReference type="PANTHER" id="PTHR24203">
    <property type="entry name" value="ANKYRIN REPEAT FAMILY PROTEIN"/>
    <property type="match status" value="1"/>
</dbReference>
<evidence type="ECO:0000256" key="4">
    <source>
        <dbReference type="PROSITE-ProRule" id="PRU00023"/>
    </source>
</evidence>
<reference evidence="7" key="2">
    <citation type="submission" date="2025-08" db="UniProtKB">
        <authorList>
            <consortium name="RefSeq"/>
        </authorList>
    </citation>
    <scope>IDENTIFICATION</scope>
    <source>
        <tissue evidence="7">Etiolated seedlings</tissue>
    </source>
</reference>
<evidence type="ECO:0000313" key="6">
    <source>
        <dbReference type="Proteomes" id="UP000087171"/>
    </source>
</evidence>
<organism evidence="6 7">
    <name type="scientific">Cicer arietinum</name>
    <name type="common">Chickpea</name>
    <name type="synonym">Garbanzo</name>
    <dbReference type="NCBI Taxonomy" id="3827"/>
    <lineage>
        <taxon>Eukaryota</taxon>
        <taxon>Viridiplantae</taxon>
        <taxon>Streptophyta</taxon>
        <taxon>Embryophyta</taxon>
        <taxon>Tracheophyta</taxon>
        <taxon>Spermatophyta</taxon>
        <taxon>Magnoliopsida</taxon>
        <taxon>eudicotyledons</taxon>
        <taxon>Gunneridae</taxon>
        <taxon>Pentapetalae</taxon>
        <taxon>rosids</taxon>
        <taxon>fabids</taxon>
        <taxon>Fabales</taxon>
        <taxon>Fabaceae</taxon>
        <taxon>Papilionoideae</taxon>
        <taxon>50 kb inversion clade</taxon>
        <taxon>NPAAA clade</taxon>
        <taxon>Hologalegina</taxon>
        <taxon>IRL clade</taxon>
        <taxon>Cicereae</taxon>
        <taxon>Cicer</taxon>
    </lineage>
</organism>
<evidence type="ECO:0000256" key="5">
    <source>
        <dbReference type="SAM" id="MobiDB-lite"/>
    </source>
</evidence>
<dbReference type="PaxDb" id="3827-XP_004512186.1"/>
<dbReference type="GeneID" id="101491196"/>
<dbReference type="InterPro" id="IPR002110">
    <property type="entry name" value="Ankyrin_rpt"/>
</dbReference>
<feature type="compositionally biased region" description="Basic and acidic residues" evidence="5">
    <location>
        <begin position="195"/>
        <end position="205"/>
    </location>
</feature>
<dbReference type="PROSITE" id="PS50297">
    <property type="entry name" value="ANK_REP_REGION"/>
    <property type="match status" value="2"/>
</dbReference>
<feature type="repeat" description="ANK" evidence="4">
    <location>
        <begin position="268"/>
        <end position="300"/>
    </location>
</feature>
<dbReference type="FunFam" id="1.25.40.20:FF:000485">
    <property type="entry name" value="Ankyrin repeat domain-containing protein, chloroplastic"/>
    <property type="match status" value="1"/>
</dbReference>
<dbReference type="PANTHER" id="PTHR24203:SF86">
    <property type="entry name" value="PROTEASOME 26S SUBUNIT, NON-ATPASE 10"/>
    <property type="match status" value="1"/>
</dbReference>
<dbReference type="Gene3D" id="1.25.40.20">
    <property type="entry name" value="Ankyrin repeat-containing domain"/>
    <property type="match status" value="2"/>
</dbReference>
<dbReference type="OrthoDB" id="1577640at2759"/>
<dbReference type="InterPro" id="IPR036770">
    <property type="entry name" value="Ankyrin_rpt-contain_sf"/>
</dbReference>
<comment type="subcellular location">
    <subcellularLocation>
        <location evidence="1">Cell membrane</location>
        <topology evidence="1">Peripheral membrane protein</topology>
        <orientation evidence="1">Cytoplasmic side</orientation>
    </subcellularLocation>
</comment>
<dbReference type="Pfam" id="PF13637">
    <property type="entry name" value="Ank_4"/>
    <property type="match status" value="1"/>
</dbReference>
<dbReference type="PROSITE" id="PS50088">
    <property type="entry name" value="ANK_REPEAT"/>
    <property type="match status" value="3"/>
</dbReference>
<dbReference type="AlphaFoldDB" id="A0A1S2YZ33"/>
<accession>A0A1S2YZ33</accession>
<dbReference type="GO" id="GO:0005886">
    <property type="term" value="C:plasma membrane"/>
    <property type="evidence" value="ECO:0007669"/>
    <property type="project" value="UniProtKB-SubCell"/>
</dbReference>
<reference evidence="6" key="1">
    <citation type="journal article" date="2013" name="Nat. Biotechnol.">
        <title>Draft genome sequence of chickpea (Cicer arietinum) provides a resource for trait improvement.</title>
        <authorList>
            <person name="Varshney R.K."/>
            <person name="Song C."/>
            <person name="Saxena R.K."/>
            <person name="Azam S."/>
            <person name="Yu S."/>
            <person name="Sharpe A.G."/>
            <person name="Cannon S."/>
            <person name="Baek J."/>
            <person name="Rosen B.D."/>
            <person name="Tar'an B."/>
            <person name="Millan T."/>
            <person name="Zhang X."/>
            <person name="Ramsay L.D."/>
            <person name="Iwata A."/>
            <person name="Wang Y."/>
            <person name="Nelson W."/>
            <person name="Farmer A.D."/>
            <person name="Gaur P.M."/>
            <person name="Soderlund C."/>
            <person name="Penmetsa R.V."/>
            <person name="Xu C."/>
            <person name="Bharti A.K."/>
            <person name="He W."/>
            <person name="Winter P."/>
            <person name="Zhao S."/>
            <person name="Hane J.K."/>
            <person name="Carrasquilla-Garcia N."/>
            <person name="Condie J.A."/>
            <person name="Upadhyaya H.D."/>
            <person name="Luo M.C."/>
            <person name="Thudi M."/>
            <person name="Gowda C.L."/>
            <person name="Singh N.P."/>
            <person name="Lichtenzveig J."/>
            <person name="Gali K.K."/>
            <person name="Rubio J."/>
            <person name="Nadarajan N."/>
            <person name="Dolezel J."/>
            <person name="Bansal K.C."/>
            <person name="Xu X."/>
            <person name="Edwards D."/>
            <person name="Zhang G."/>
            <person name="Kahl G."/>
            <person name="Gil J."/>
            <person name="Singh K.B."/>
            <person name="Datta S.K."/>
            <person name="Jackson S.A."/>
            <person name="Wang J."/>
            <person name="Cook D.R."/>
        </authorList>
    </citation>
    <scope>NUCLEOTIDE SEQUENCE [LARGE SCALE GENOMIC DNA]</scope>
    <source>
        <strain evidence="6">cv. CDC Frontier</strain>
    </source>
</reference>
<feature type="repeat" description="ANK" evidence="4">
    <location>
        <begin position="367"/>
        <end position="399"/>
    </location>
</feature>
<keyword evidence="3 4" id="KW-0040">ANK repeat</keyword>
<dbReference type="KEGG" id="cam:101491196"/>
<feature type="repeat" description="ANK" evidence="4">
    <location>
        <begin position="334"/>
        <end position="366"/>
    </location>
</feature>
<dbReference type="Proteomes" id="UP000087171">
    <property type="component" value="Chromosome Ca8"/>
</dbReference>
<feature type="region of interest" description="Disordered" evidence="5">
    <location>
        <begin position="185"/>
        <end position="205"/>
    </location>
</feature>
<keyword evidence="6" id="KW-1185">Reference proteome</keyword>
<gene>
    <name evidence="7" type="primary">LOC101491196</name>
</gene>
<keyword evidence="2" id="KW-0677">Repeat</keyword>
<evidence type="ECO:0000256" key="1">
    <source>
        <dbReference type="ARBA" id="ARBA00004413"/>
    </source>
</evidence>
<dbReference type="RefSeq" id="XP_004512186.1">
    <property type="nucleotide sequence ID" value="XM_004512129.3"/>
</dbReference>
<dbReference type="SUPFAM" id="SSF48403">
    <property type="entry name" value="Ankyrin repeat"/>
    <property type="match status" value="1"/>
</dbReference>
<dbReference type="eggNOG" id="KOG0504">
    <property type="taxonomic scope" value="Eukaryota"/>
</dbReference>
<dbReference type="STRING" id="3827.A0A1S2YZ33"/>
<dbReference type="FunFam" id="1.25.40.20:FF:000461">
    <property type="entry name" value="Ankyrin repeat domain-containing protein, chloroplastic"/>
    <property type="match status" value="1"/>
</dbReference>
<name>A0A1S2YZ33_CICAR</name>
<protein>
    <submittedName>
        <fullName evidence="7">Ankyrin repeat domain-containing protein, chloroplastic</fullName>
    </submittedName>
</protein>
<proteinExistence type="predicted"/>
<sequence>MFNFSTVVHNPQPHTLFFSSFPSSPTPRKFQSFQSLKFPRIFNLHNSLSSSNQTDDTEEHVIGDCLVFEEGIFEDPIFPNSSENLVDNKTKIISNKKKKKKVSATESENLVPDKWREVQAEINITKKERRKIAQEIEFNSKVLKKKRGLVPLRDMNLNDYKAFKEAKLAQLKPLVLDKPPSFSFAENENEEEEIEGKLSDGSGDERVEARNPRWAVYGRGLEDVTEFLNSESYDIAVKGTEGRPKLFTREEKALLSKRKPDLAVATSDKWLPLHTLAAGGEFFLVESLLKHDIDINVMDKDGLTALYKAIIGKKHAITNHLLRNSANPFVQDNDGATLMHYAVQTASIPTIKVLLLYNVNINLQDNDGWTPLHLAVQTQRTDVVRLLLIKGADKTLKNKDGLTPLDLCLYSGQSVRIYEIIKLLKRPQRRARNAQQIEQRNNTSFEDLD</sequence>
<evidence type="ECO:0000313" key="7">
    <source>
        <dbReference type="RefSeq" id="XP_004512186.1"/>
    </source>
</evidence>
<evidence type="ECO:0000256" key="2">
    <source>
        <dbReference type="ARBA" id="ARBA00022737"/>
    </source>
</evidence>
<dbReference type="Pfam" id="PF12796">
    <property type="entry name" value="Ank_2"/>
    <property type="match status" value="1"/>
</dbReference>